<evidence type="ECO:0000256" key="1">
    <source>
        <dbReference type="SAM" id="MobiDB-lite"/>
    </source>
</evidence>
<reference evidence="3 4" key="1">
    <citation type="submission" date="2014-04" db="EMBL/GenBank/DDBJ databases">
        <authorList>
            <consortium name="DOE Joint Genome Institute"/>
            <person name="Kuo A."/>
            <person name="Girlanda M."/>
            <person name="Perotto S."/>
            <person name="Kohler A."/>
            <person name="Nagy L.G."/>
            <person name="Floudas D."/>
            <person name="Copeland A."/>
            <person name="Barry K.W."/>
            <person name="Cichocki N."/>
            <person name="Veneault-Fourrey C."/>
            <person name="LaButti K."/>
            <person name="Lindquist E.A."/>
            <person name="Lipzen A."/>
            <person name="Lundell T."/>
            <person name="Morin E."/>
            <person name="Murat C."/>
            <person name="Sun H."/>
            <person name="Tunlid A."/>
            <person name="Henrissat B."/>
            <person name="Grigoriev I.V."/>
            <person name="Hibbett D.S."/>
            <person name="Martin F."/>
            <person name="Nordberg H.P."/>
            <person name="Cantor M.N."/>
            <person name="Hua S.X."/>
        </authorList>
    </citation>
    <scope>NUCLEOTIDE SEQUENCE [LARGE SCALE GENOMIC DNA]</scope>
    <source>
        <strain evidence="3 4">MUT 4182</strain>
    </source>
</reference>
<dbReference type="Pfam" id="PF08621">
    <property type="entry name" value="RPAP1_N"/>
    <property type="match status" value="1"/>
</dbReference>
<dbReference type="STRING" id="1051891.A0A0C3Q1E8"/>
<protein>
    <recommendedName>
        <fullName evidence="2">RPAP1 N-terminal domain-containing protein</fullName>
    </recommendedName>
</protein>
<gene>
    <name evidence="3" type="ORF">M407DRAFT_33988</name>
</gene>
<dbReference type="InterPro" id="IPR013930">
    <property type="entry name" value="RPAP1_N"/>
</dbReference>
<organism evidence="3 4">
    <name type="scientific">Tulasnella calospora MUT 4182</name>
    <dbReference type="NCBI Taxonomy" id="1051891"/>
    <lineage>
        <taxon>Eukaryota</taxon>
        <taxon>Fungi</taxon>
        <taxon>Dikarya</taxon>
        <taxon>Basidiomycota</taxon>
        <taxon>Agaricomycotina</taxon>
        <taxon>Agaricomycetes</taxon>
        <taxon>Cantharellales</taxon>
        <taxon>Tulasnellaceae</taxon>
        <taxon>Tulasnella</taxon>
    </lineage>
</organism>
<feature type="compositionally biased region" description="Low complexity" evidence="1">
    <location>
        <begin position="206"/>
        <end position="218"/>
    </location>
</feature>
<feature type="domain" description="RPAP1 N-terminal" evidence="2">
    <location>
        <begin position="102"/>
        <end position="138"/>
    </location>
</feature>
<feature type="compositionally biased region" description="Low complexity" evidence="1">
    <location>
        <begin position="78"/>
        <end position="93"/>
    </location>
</feature>
<evidence type="ECO:0000313" key="3">
    <source>
        <dbReference type="EMBL" id="KIO16361.1"/>
    </source>
</evidence>
<sequence length="241" mass="26323">MPSLVGEIQERESKSPRSTQDASLGTPRNKANPATGFPQAQHRSQSAFARAREARRNAPPKSDDIPVVQPANEVSLGAPSPTADSSSAPPTQTSEEEWLADVSSQNEKRVREMSDSEREREREEIIERFGPGIVDLMHRVKRRRDAAVKSPSQEDNDPVLFAPGSVNEEPGEHQVGEGLNAPKPRIIIPSNFTEPPLHTPQHHTRPSSPLPSALRSAAGTPLPKQPGRKPRFSAEPNEVST</sequence>
<dbReference type="HOGENOM" id="CLU_1152464_0_0_1"/>
<evidence type="ECO:0000313" key="4">
    <source>
        <dbReference type="Proteomes" id="UP000054248"/>
    </source>
</evidence>
<feature type="region of interest" description="Disordered" evidence="1">
    <location>
        <begin position="143"/>
        <end position="241"/>
    </location>
</feature>
<feature type="compositionally biased region" description="Basic and acidic residues" evidence="1">
    <location>
        <begin position="50"/>
        <end position="64"/>
    </location>
</feature>
<evidence type="ECO:0000259" key="2">
    <source>
        <dbReference type="Pfam" id="PF08621"/>
    </source>
</evidence>
<feature type="region of interest" description="Disordered" evidence="1">
    <location>
        <begin position="1"/>
        <end position="130"/>
    </location>
</feature>
<dbReference type="AlphaFoldDB" id="A0A0C3Q1E8"/>
<keyword evidence="4" id="KW-1185">Reference proteome</keyword>
<dbReference type="Proteomes" id="UP000054248">
    <property type="component" value="Unassembled WGS sequence"/>
</dbReference>
<accession>A0A0C3Q1E8</accession>
<feature type="compositionally biased region" description="Basic and acidic residues" evidence="1">
    <location>
        <begin position="106"/>
        <end position="127"/>
    </location>
</feature>
<dbReference type="EMBL" id="KN823586">
    <property type="protein sequence ID" value="KIO16361.1"/>
    <property type="molecule type" value="Genomic_DNA"/>
</dbReference>
<name>A0A0C3Q1E8_9AGAM</name>
<proteinExistence type="predicted"/>
<reference evidence="4" key="2">
    <citation type="submission" date="2015-01" db="EMBL/GenBank/DDBJ databases">
        <title>Evolutionary Origins and Diversification of the Mycorrhizal Mutualists.</title>
        <authorList>
            <consortium name="DOE Joint Genome Institute"/>
            <consortium name="Mycorrhizal Genomics Consortium"/>
            <person name="Kohler A."/>
            <person name="Kuo A."/>
            <person name="Nagy L.G."/>
            <person name="Floudas D."/>
            <person name="Copeland A."/>
            <person name="Barry K.W."/>
            <person name="Cichocki N."/>
            <person name="Veneault-Fourrey C."/>
            <person name="LaButti K."/>
            <person name="Lindquist E.A."/>
            <person name="Lipzen A."/>
            <person name="Lundell T."/>
            <person name="Morin E."/>
            <person name="Murat C."/>
            <person name="Riley R."/>
            <person name="Ohm R."/>
            <person name="Sun H."/>
            <person name="Tunlid A."/>
            <person name="Henrissat B."/>
            <person name="Grigoriev I.V."/>
            <person name="Hibbett D.S."/>
            <person name="Martin F."/>
        </authorList>
    </citation>
    <scope>NUCLEOTIDE SEQUENCE [LARGE SCALE GENOMIC DNA]</scope>
    <source>
        <strain evidence="4">MUT 4182</strain>
    </source>
</reference>